<evidence type="ECO:0000256" key="9">
    <source>
        <dbReference type="SAM" id="MobiDB-lite"/>
    </source>
</evidence>
<dbReference type="NCBIfam" id="TIGR02251">
    <property type="entry name" value="HIF-SF_euk"/>
    <property type="match status" value="1"/>
</dbReference>
<feature type="compositionally biased region" description="Polar residues" evidence="9">
    <location>
        <begin position="132"/>
        <end position="148"/>
    </location>
</feature>
<feature type="compositionally biased region" description="Low complexity" evidence="9">
    <location>
        <begin position="62"/>
        <end position="75"/>
    </location>
</feature>
<dbReference type="PROSITE" id="PS50969">
    <property type="entry name" value="FCP1"/>
    <property type="match status" value="1"/>
</dbReference>
<dbReference type="Gene3D" id="3.40.50.1000">
    <property type="entry name" value="HAD superfamily/HAD-like"/>
    <property type="match status" value="1"/>
</dbReference>
<dbReference type="PANTHER" id="PTHR12210">
    <property type="entry name" value="DULLARD PROTEIN PHOSPHATASE"/>
    <property type="match status" value="1"/>
</dbReference>
<dbReference type="EMBL" id="MNAD01001673">
    <property type="protein sequence ID" value="OJT02376.1"/>
    <property type="molecule type" value="Genomic_DNA"/>
</dbReference>
<dbReference type="Pfam" id="PF03031">
    <property type="entry name" value="NIF"/>
    <property type="match status" value="1"/>
</dbReference>
<feature type="compositionally biased region" description="Low complexity" evidence="9">
    <location>
        <begin position="82"/>
        <end position="103"/>
    </location>
</feature>
<dbReference type="InterPro" id="IPR011948">
    <property type="entry name" value="Dullard_phosphatase"/>
</dbReference>
<organism evidence="11 12">
    <name type="scientific">Trametes pubescens</name>
    <name type="common">White-rot fungus</name>
    <dbReference type="NCBI Taxonomy" id="154538"/>
    <lineage>
        <taxon>Eukaryota</taxon>
        <taxon>Fungi</taxon>
        <taxon>Dikarya</taxon>
        <taxon>Basidiomycota</taxon>
        <taxon>Agaricomycotina</taxon>
        <taxon>Agaricomycetes</taxon>
        <taxon>Polyporales</taxon>
        <taxon>Polyporaceae</taxon>
        <taxon>Trametes</taxon>
    </lineage>
</organism>
<dbReference type="OMA" id="NFHELIT"/>
<comment type="cofactor">
    <cofactor evidence="1">
        <name>Mg(2+)</name>
        <dbReference type="ChEBI" id="CHEBI:18420"/>
    </cofactor>
</comment>
<dbReference type="InterPro" id="IPR023214">
    <property type="entry name" value="HAD_sf"/>
</dbReference>
<comment type="caution">
    <text evidence="11">The sequence shown here is derived from an EMBL/GenBank/DDBJ whole genome shotgun (WGS) entry which is preliminary data.</text>
</comment>
<feature type="region of interest" description="Disordered" evidence="9">
    <location>
        <begin position="242"/>
        <end position="261"/>
    </location>
</feature>
<gene>
    <name evidence="11" type="ORF">TRAPUB_7100</name>
</gene>
<evidence type="ECO:0000256" key="4">
    <source>
        <dbReference type="ARBA" id="ARBA00022801"/>
    </source>
</evidence>
<dbReference type="InterPro" id="IPR050365">
    <property type="entry name" value="TIM50"/>
</dbReference>
<evidence type="ECO:0000256" key="2">
    <source>
        <dbReference type="ARBA" id="ARBA00013081"/>
    </source>
</evidence>
<sequence>MSRVKRVCGFNLFAWLDELSWLNMLGIASEAGLRSDDESVHHDGEGTHAGNSPTSSSAAEITTGDGSGATSAGLLQPPPLAQPAELGPPAADAHSATSDSHSTGQDPSSSHHTQSDLTTAADTLPTMSATAVSIASPTESSPAQSASASGDKEKEVGTTVYAAPVGKRRRDGQSVSEGVLTSSSLTKLPSLPEDSKSPSKRVKRSFLSRFTLLCKSCIHTQDSHPIDLDEGVSQPIDSEKQTLKETETAQHGTRESSTSTSVNAPVLQPLTIPTSAMPDVDIVVPPTPTNQLLPLSETDGLTSGAVQPPGSTGENLSHSILQHHRVVRDSGEESDSSFTDDGNFHELITVDEVEDEEQRLIRLGGSGIPIGPDGQPKPLLPPIAPEHVGRKCLVLDLDETLVHSSLRPVNSPDYIVPVEIESYWHNFYVLKRPGVDEFLKRMGEIYEVVVFTASLAKYADPVLDRLDPTKSVAHRLFRESCFNHRGNYVKDLSQLGRPVKDTIILDNSPASYIFHPHNAAPVSSWFNDPHDTELMDLCPFLSDLAHVDDVRGILNSSAV</sequence>
<dbReference type="CDD" id="cd07521">
    <property type="entry name" value="HAD_FCP1-like"/>
    <property type="match status" value="1"/>
</dbReference>
<dbReference type="InterPro" id="IPR036412">
    <property type="entry name" value="HAD-like_sf"/>
</dbReference>
<keyword evidence="4" id="KW-0378">Hydrolase</keyword>
<evidence type="ECO:0000256" key="5">
    <source>
        <dbReference type="ARBA" id="ARBA00022842"/>
    </source>
</evidence>
<feature type="compositionally biased region" description="Low complexity" evidence="9">
    <location>
        <begin position="180"/>
        <end position="192"/>
    </location>
</feature>
<accession>A0A1M2V4D6</accession>
<dbReference type="STRING" id="154538.A0A1M2V4D6"/>
<dbReference type="AlphaFoldDB" id="A0A1M2V4D6"/>
<feature type="compositionally biased region" description="Basic and acidic residues" evidence="9">
    <location>
        <begin position="242"/>
        <end position="254"/>
    </location>
</feature>
<evidence type="ECO:0000313" key="12">
    <source>
        <dbReference type="Proteomes" id="UP000184267"/>
    </source>
</evidence>
<dbReference type="FunFam" id="3.40.50.1000:FF:000192">
    <property type="entry name" value="CTD small phosphatase-like protein"/>
    <property type="match status" value="1"/>
</dbReference>
<feature type="compositionally biased region" description="Polar residues" evidence="9">
    <location>
        <begin position="49"/>
        <end position="60"/>
    </location>
</feature>
<comment type="catalytic activity">
    <reaction evidence="7">
        <text>O-phospho-L-seryl-[protein] + H2O = L-seryl-[protein] + phosphate</text>
        <dbReference type="Rhea" id="RHEA:20629"/>
        <dbReference type="Rhea" id="RHEA-COMP:9863"/>
        <dbReference type="Rhea" id="RHEA-COMP:11604"/>
        <dbReference type="ChEBI" id="CHEBI:15377"/>
        <dbReference type="ChEBI" id="CHEBI:29999"/>
        <dbReference type="ChEBI" id="CHEBI:43474"/>
        <dbReference type="ChEBI" id="CHEBI:83421"/>
        <dbReference type="EC" id="3.1.3.16"/>
    </reaction>
</comment>
<dbReference type="InterPro" id="IPR004274">
    <property type="entry name" value="FCP1_dom"/>
</dbReference>
<reference evidence="11 12" key="1">
    <citation type="submission" date="2016-10" db="EMBL/GenBank/DDBJ databases">
        <title>Genome sequence of the basidiomycete white-rot fungus Trametes pubescens.</title>
        <authorList>
            <person name="Makela M.R."/>
            <person name="Granchi Z."/>
            <person name="Peng M."/>
            <person name="De Vries R.P."/>
            <person name="Grigoriev I."/>
            <person name="Riley R."/>
            <person name="Hilden K."/>
        </authorList>
    </citation>
    <scope>NUCLEOTIDE SEQUENCE [LARGE SCALE GENOMIC DNA]</scope>
    <source>
        <strain evidence="11 12">FBCC735</strain>
    </source>
</reference>
<dbReference type="Proteomes" id="UP000184267">
    <property type="component" value="Unassembled WGS sequence"/>
</dbReference>
<comment type="catalytic activity">
    <reaction evidence="8">
        <text>O-phospho-L-threonyl-[protein] + H2O = L-threonyl-[protein] + phosphate</text>
        <dbReference type="Rhea" id="RHEA:47004"/>
        <dbReference type="Rhea" id="RHEA-COMP:11060"/>
        <dbReference type="Rhea" id="RHEA-COMP:11605"/>
        <dbReference type="ChEBI" id="CHEBI:15377"/>
        <dbReference type="ChEBI" id="CHEBI:30013"/>
        <dbReference type="ChEBI" id="CHEBI:43474"/>
        <dbReference type="ChEBI" id="CHEBI:61977"/>
        <dbReference type="EC" id="3.1.3.16"/>
    </reaction>
</comment>
<evidence type="ECO:0000256" key="1">
    <source>
        <dbReference type="ARBA" id="ARBA00001946"/>
    </source>
</evidence>
<keyword evidence="12" id="KW-1185">Reference proteome</keyword>
<feature type="compositionally biased region" description="Basic and acidic residues" evidence="9">
    <location>
        <begin position="36"/>
        <end position="46"/>
    </location>
</feature>
<evidence type="ECO:0000256" key="7">
    <source>
        <dbReference type="ARBA" id="ARBA00047761"/>
    </source>
</evidence>
<dbReference type="GO" id="GO:0004722">
    <property type="term" value="F:protein serine/threonine phosphatase activity"/>
    <property type="evidence" value="ECO:0007669"/>
    <property type="project" value="UniProtKB-EC"/>
</dbReference>
<feature type="domain" description="FCP1 homology" evidence="10">
    <location>
        <begin position="386"/>
        <end position="544"/>
    </location>
</feature>
<feature type="compositionally biased region" description="Polar residues" evidence="9">
    <location>
        <begin position="104"/>
        <end position="116"/>
    </location>
</feature>
<keyword evidence="6" id="KW-0904">Protein phosphatase</keyword>
<dbReference type="OrthoDB" id="277011at2759"/>
<dbReference type="GO" id="GO:0046872">
    <property type="term" value="F:metal ion binding"/>
    <property type="evidence" value="ECO:0007669"/>
    <property type="project" value="UniProtKB-KW"/>
</dbReference>
<feature type="region of interest" description="Disordered" evidence="9">
    <location>
        <begin position="36"/>
        <end position="116"/>
    </location>
</feature>
<dbReference type="SUPFAM" id="SSF56784">
    <property type="entry name" value="HAD-like"/>
    <property type="match status" value="1"/>
</dbReference>
<keyword evidence="5" id="KW-0460">Magnesium</keyword>
<evidence type="ECO:0000259" key="10">
    <source>
        <dbReference type="PROSITE" id="PS50969"/>
    </source>
</evidence>
<dbReference type="EC" id="3.1.3.16" evidence="2"/>
<dbReference type="SMART" id="SM00577">
    <property type="entry name" value="CPDc"/>
    <property type="match status" value="1"/>
</dbReference>
<name>A0A1M2V4D6_TRAPU</name>
<feature type="region of interest" description="Disordered" evidence="9">
    <location>
        <begin position="132"/>
        <end position="202"/>
    </location>
</feature>
<evidence type="ECO:0000256" key="8">
    <source>
        <dbReference type="ARBA" id="ARBA00048336"/>
    </source>
</evidence>
<protein>
    <recommendedName>
        <fullName evidence="2">protein-serine/threonine phosphatase</fullName>
        <ecNumber evidence="2">3.1.3.16</ecNumber>
    </recommendedName>
</protein>
<evidence type="ECO:0000256" key="3">
    <source>
        <dbReference type="ARBA" id="ARBA00022723"/>
    </source>
</evidence>
<proteinExistence type="predicted"/>
<evidence type="ECO:0000313" key="11">
    <source>
        <dbReference type="EMBL" id="OJT02376.1"/>
    </source>
</evidence>
<keyword evidence="3" id="KW-0479">Metal-binding</keyword>
<evidence type="ECO:0000256" key="6">
    <source>
        <dbReference type="ARBA" id="ARBA00022912"/>
    </source>
</evidence>